<comment type="caution">
    <text evidence="2">The sequence shown here is derived from an EMBL/GenBank/DDBJ whole genome shotgun (WGS) entry which is preliminary data.</text>
</comment>
<feature type="region of interest" description="Disordered" evidence="1">
    <location>
        <begin position="1"/>
        <end position="39"/>
    </location>
</feature>
<gene>
    <name evidence="2" type="ORF">SADUNF_Sadunf14G0127500</name>
</gene>
<dbReference type="InterPro" id="IPR036047">
    <property type="entry name" value="F-box-like_dom_sf"/>
</dbReference>
<dbReference type="InterPro" id="IPR011047">
    <property type="entry name" value="Quinoprotein_ADH-like_sf"/>
</dbReference>
<protein>
    <submittedName>
        <fullName evidence="2">Uncharacterized protein</fullName>
    </submittedName>
</protein>
<dbReference type="SUPFAM" id="SSF50998">
    <property type="entry name" value="Quinoprotein alcohol dehydrogenase-like"/>
    <property type="match status" value="1"/>
</dbReference>
<dbReference type="PANTHER" id="PTHR19855">
    <property type="entry name" value="WD40 REPEAT PROTEIN 12, 37"/>
    <property type="match status" value="1"/>
</dbReference>
<dbReference type="AlphaFoldDB" id="A0A835JEB7"/>
<dbReference type="Proteomes" id="UP000657918">
    <property type="component" value="Unassembled WGS sequence"/>
</dbReference>
<reference evidence="2 3" key="1">
    <citation type="submission" date="2020-10" db="EMBL/GenBank/DDBJ databases">
        <title>Plant Genome Project.</title>
        <authorList>
            <person name="Zhang R.-G."/>
        </authorList>
    </citation>
    <scope>NUCLEOTIDE SEQUENCE [LARGE SCALE GENOMIC DNA]</scope>
    <source>
        <strain evidence="2">FAFU-HL-1</strain>
        <tissue evidence="2">Leaf</tissue>
    </source>
</reference>
<dbReference type="PANTHER" id="PTHR19855:SF31">
    <property type="entry name" value="TRANSCRIPTIONAL REGULATOR STERILE APETALA"/>
    <property type="match status" value="1"/>
</dbReference>
<feature type="compositionally biased region" description="Low complexity" evidence="1">
    <location>
        <begin position="1"/>
        <end position="13"/>
    </location>
</feature>
<name>A0A835JEB7_9ROSI</name>
<accession>A0A835JEB7</accession>
<keyword evidence="3" id="KW-1185">Reference proteome</keyword>
<dbReference type="EMBL" id="JADGMS010000014">
    <property type="protein sequence ID" value="KAF9669632.1"/>
    <property type="molecule type" value="Genomic_DNA"/>
</dbReference>
<proteinExistence type="predicted"/>
<dbReference type="SUPFAM" id="SSF81383">
    <property type="entry name" value="F-box domain"/>
    <property type="match status" value="1"/>
</dbReference>
<feature type="compositionally biased region" description="Gly residues" evidence="1">
    <location>
        <begin position="14"/>
        <end position="23"/>
    </location>
</feature>
<sequence>MSSSSSSSSSSDGNGNGSGGGNYGARSAGEYEGPSRSRPRAINEVWPEPFLEALAAQVAINASRLFGRLVAAQALANVFQHVVCQKYMEPNAGAWFYKLTSRRHYSDRVSSLRSSQRSNSSGGMWEVEVRGQSKKKVVGEDVDSLLLTRQALGQLFLDLDTKSSVSSCPMAYRCRICTLLYLIWYSIEVCTTWRAVSRSDPLWHRLTRGIWGRTNLLHDNWREEYIYRHQTAQNFRSRRAVHFALHFDPADVDDPNNGDSLICRCLALSDRYLACGFADGAVRLFDLTTRLHTRTFRPQQHDRLGRLSRAVSGIVITAARLVFATLDGFIHVAEINNNANPRIARSGDVLHDGVLVDFTGRGRWWVGLYAGLPGRAFRVWDGITEEPLFEGGSLTDPEAVIGWHTLTELTEFVGRIRVTSQESVVACTSSRLVVFDLRNLGVILREEDYTNRRGILVGSFDACREAYVIADGRGNASVRRADTSEAACSFTVRPPRRVLGCMNGGYVLMCAGGVIRVWQIDQPGRQGSLYSLAEGIGEVNALVADERHVAAASSGSNIHLWDFGAQLE</sequence>
<evidence type="ECO:0000313" key="2">
    <source>
        <dbReference type="EMBL" id="KAF9669632.1"/>
    </source>
</evidence>
<dbReference type="OrthoDB" id="760263at2759"/>
<evidence type="ECO:0000313" key="3">
    <source>
        <dbReference type="Proteomes" id="UP000657918"/>
    </source>
</evidence>
<dbReference type="Gene3D" id="2.130.10.10">
    <property type="entry name" value="YVTN repeat-like/Quinoprotein amine dehydrogenase"/>
    <property type="match status" value="2"/>
</dbReference>
<organism evidence="2 3">
    <name type="scientific">Salix dunnii</name>
    <dbReference type="NCBI Taxonomy" id="1413687"/>
    <lineage>
        <taxon>Eukaryota</taxon>
        <taxon>Viridiplantae</taxon>
        <taxon>Streptophyta</taxon>
        <taxon>Embryophyta</taxon>
        <taxon>Tracheophyta</taxon>
        <taxon>Spermatophyta</taxon>
        <taxon>Magnoliopsida</taxon>
        <taxon>eudicotyledons</taxon>
        <taxon>Gunneridae</taxon>
        <taxon>Pentapetalae</taxon>
        <taxon>rosids</taxon>
        <taxon>fabids</taxon>
        <taxon>Malpighiales</taxon>
        <taxon>Salicaceae</taxon>
        <taxon>Saliceae</taxon>
        <taxon>Salix</taxon>
    </lineage>
</organism>
<dbReference type="InterPro" id="IPR015943">
    <property type="entry name" value="WD40/YVTN_repeat-like_dom_sf"/>
</dbReference>
<evidence type="ECO:0000256" key="1">
    <source>
        <dbReference type="SAM" id="MobiDB-lite"/>
    </source>
</evidence>